<sequence>MKRIFTSIVLAAFCVFSASAQLEDGFYRIKNNKTKRYISIADNNPKHYTVSQSGSTTLLGIRTLKNFDRVSCSPSTIIYIKNMDRSKSLYDLQGQGTSLYALSGNMILAKLEGGGTSYKASGTYSGVTICIADLEDDGQRDEAWLANKSEETARWNFIKVDTDTNYIGIKPDVKTDDGYYGTIYAGFAFKFVSSGMKAYYVKSASGKSFEMKEITGTIPANMPVIIKCASDNPAENMIMPVLEDIAKLSGNKLAGVYSAIKYKNSNMTAFTASTMRVLGVSDGKLAFVKKAPEEYFYEGKYLPANKAYLKVKSSDGDVMTIGGSGIVTVTADPVDASKEGIYTLTGTRLPDNAPLRPGIYIKDGKKIVIK</sequence>
<dbReference type="Proteomes" id="UP000199373">
    <property type="component" value="Unassembled WGS sequence"/>
</dbReference>
<gene>
    <name evidence="2" type="ORF">SAMN04487850_1705</name>
</gene>
<name>A0A1I0PEQ8_9BACT</name>
<protein>
    <recommendedName>
        <fullName evidence="4">Lipocalin-like domain-containing protein</fullName>
    </recommendedName>
</protein>
<organism evidence="2 3">
    <name type="scientific">Prevotella aff. ruminicola Tc2-24</name>
    <dbReference type="NCBI Taxonomy" id="81582"/>
    <lineage>
        <taxon>Bacteria</taxon>
        <taxon>Pseudomonadati</taxon>
        <taxon>Bacteroidota</taxon>
        <taxon>Bacteroidia</taxon>
        <taxon>Bacteroidales</taxon>
        <taxon>Prevotellaceae</taxon>
        <taxon>Prevotella</taxon>
    </lineage>
</organism>
<feature type="signal peptide" evidence="1">
    <location>
        <begin position="1"/>
        <end position="20"/>
    </location>
</feature>
<accession>A0A1I0PEQ8</accession>
<evidence type="ECO:0000313" key="3">
    <source>
        <dbReference type="Proteomes" id="UP000199373"/>
    </source>
</evidence>
<dbReference type="EMBL" id="FOIQ01000004">
    <property type="protein sequence ID" value="SEW12819.1"/>
    <property type="molecule type" value="Genomic_DNA"/>
</dbReference>
<reference evidence="2 3" key="1">
    <citation type="submission" date="2016-10" db="EMBL/GenBank/DDBJ databases">
        <authorList>
            <person name="de Groot N.N."/>
        </authorList>
    </citation>
    <scope>NUCLEOTIDE SEQUENCE [LARGE SCALE GENOMIC DNA]</scope>
    <source>
        <strain evidence="2 3">TC2-24</strain>
    </source>
</reference>
<evidence type="ECO:0008006" key="4">
    <source>
        <dbReference type="Google" id="ProtNLM"/>
    </source>
</evidence>
<keyword evidence="1" id="KW-0732">Signal</keyword>
<evidence type="ECO:0000313" key="2">
    <source>
        <dbReference type="EMBL" id="SEW12819.1"/>
    </source>
</evidence>
<feature type="chain" id="PRO_5011588770" description="Lipocalin-like domain-containing protein" evidence="1">
    <location>
        <begin position="21"/>
        <end position="370"/>
    </location>
</feature>
<keyword evidence="3" id="KW-1185">Reference proteome</keyword>
<dbReference type="AlphaFoldDB" id="A0A1I0PEQ8"/>
<dbReference type="RefSeq" id="WP_143065758.1">
    <property type="nucleotide sequence ID" value="NZ_FOIQ01000004.1"/>
</dbReference>
<proteinExistence type="predicted"/>
<evidence type="ECO:0000256" key="1">
    <source>
        <dbReference type="SAM" id="SignalP"/>
    </source>
</evidence>